<dbReference type="STRING" id="698492.A0A0E9NDD3"/>
<reference evidence="3 4" key="2">
    <citation type="journal article" date="2014" name="J. Gen. Appl. Microbiol.">
        <title>The early diverging ascomycetous budding yeast Saitoella complicata has three histone deacetylases belonging to the Clr6, Hos2, and Rpd3 lineages.</title>
        <authorList>
            <person name="Nishida H."/>
            <person name="Matsumoto T."/>
            <person name="Kondo S."/>
            <person name="Hamamoto M."/>
            <person name="Yoshikawa H."/>
        </authorList>
    </citation>
    <scope>NUCLEOTIDE SEQUENCE [LARGE SCALE GENOMIC DNA]</scope>
    <source>
        <strain evidence="3 4">NRRL Y-17804</strain>
    </source>
</reference>
<dbReference type="EMBL" id="BACD03000010">
    <property type="protein sequence ID" value="GAO47731.1"/>
    <property type="molecule type" value="Genomic_DNA"/>
</dbReference>
<evidence type="ECO:0000313" key="4">
    <source>
        <dbReference type="Proteomes" id="UP000033140"/>
    </source>
</evidence>
<evidence type="ECO:0000313" key="3">
    <source>
        <dbReference type="EMBL" id="GAO47731.1"/>
    </source>
</evidence>
<dbReference type="InterPro" id="IPR017359">
    <property type="entry name" value="Phi-like"/>
</dbReference>
<reference evidence="3 4" key="3">
    <citation type="journal article" date="2015" name="Genome Announc.">
        <title>Draft Genome Sequence of the Archiascomycetous Yeast Saitoella complicata.</title>
        <authorList>
            <person name="Yamauchi K."/>
            <person name="Kondo S."/>
            <person name="Hamamoto M."/>
            <person name="Takahashi Y."/>
            <person name="Ogura Y."/>
            <person name="Hayashi T."/>
            <person name="Nishida H."/>
        </authorList>
    </citation>
    <scope>NUCLEOTIDE SEQUENCE [LARGE SCALE GENOMIC DNA]</scope>
    <source>
        <strain evidence="3 4">NRRL Y-17804</strain>
    </source>
</reference>
<dbReference type="AlphaFoldDB" id="A0A0E9NDD3"/>
<dbReference type="PANTHER" id="PTHR15955">
    <property type="entry name" value="RWD DOMAIN CONTAINING PROTEIN 2"/>
    <property type="match status" value="1"/>
</dbReference>
<proteinExistence type="predicted"/>
<evidence type="ECO:0000259" key="2">
    <source>
        <dbReference type="Pfam" id="PF06544"/>
    </source>
</evidence>
<dbReference type="InterPro" id="IPR059181">
    <property type="entry name" value="RWDD2A-B_C"/>
</dbReference>
<keyword evidence="4" id="KW-1185">Reference proteome</keyword>
<organism evidence="3 4">
    <name type="scientific">Saitoella complicata (strain BCRC 22490 / CBS 7301 / JCM 7358 / NBRC 10748 / NRRL Y-17804)</name>
    <dbReference type="NCBI Taxonomy" id="698492"/>
    <lineage>
        <taxon>Eukaryota</taxon>
        <taxon>Fungi</taxon>
        <taxon>Dikarya</taxon>
        <taxon>Ascomycota</taxon>
        <taxon>Taphrinomycotina</taxon>
        <taxon>Taphrinomycotina incertae sedis</taxon>
        <taxon>Saitoella</taxon>
    </lineage>
</organism>
<dbReference type="CDD" id="cd24163">
    <property type="entry name" value="RWDD2_C"/>
    <property type="match status" value="1"/>
</dbReference>
<gene>
    <name evidence="3" type="ORF">G7K_1930-t1</name>
</gene>
<protein>
    <recommendedName>
        <fullName evidence="2">Small nuclear ribonucleoprotein Prp3 C-terminal domain-containing protein</fullName>
    </recommendedName>
</protein>
<dbReference type="RefSeq" id="XP_019020961.1">
    <property type="nucleotide sequence ID" value="XM_019167077.1"/>
</dbReference>
<dbReference type="Pfam" id="PF06544">
    <property type="entry name" value="Prp3_C"/>
    <property type="match status" value="1"/>
</dbReference>
<evidence type="ECO:0000256" key="1">
    <source>
        <dbReference type="SAM" id="MobiDB-lite"/>
    </source>
</evidence>
<dbReference type="PANTHER" id="PTHR15955:SF8">
    <property type="entry name" value="RWD DOMAIN-CONTAINING PROTEIN 2B-RELATED"/>
    <property type="match status" value="1"/>
</dbReference>
<name>A0A0E9NDD3_SAICN</name>
<sequence>MSTQAATKIRTSVMVFHHIYSSKKRRAMKEWAQDANLGALCKVGNAGILVVEGPDEIVQDYVSKVKQMRWQSCHLRSERIREDDPPARSKGKGKKEEPQPRLKDCAGYVEYEKVSELNSQMDKFGLQGMIKEALF</sequence>
<feature type="domain" description="Small nuclear ribonucleoprotein Prp3 C-terminal" evidence="2">
    <location>
        <begin position="13"/>
        <end position="101"/>
    </location>
</feature>
<accession>A0A0E9NDD3</accession>
<feature type="region of interest" description="Disordered" evidence="1">
    <location>
        <begin position="76"/>
        <end position="101"/>
    </location>
</feature>
<dbReference type="OrthoDB" id="432412at2759"/>
<reference evidence="3 4" key="1">
    <citation type="journal article" date="2011" name="J. Gen. Appl. Microbiol.">
        <title>Draft genome sequencing of the enigmatic yeast Saitoella complicata.</title>
        <authorList>
            <person name="Nishida H."/>
            <person name="Hamamoto M."/>
            <person name="Sugiyama J."/>
        </authorList>
    </citation>
    <scope>NUCLEOTIDE SEQUENCE [LARGE SCALE GENOMIC DNA]</scope>
    <source>
        <strain evidence="3 4">NRRL Y-17804</strain>
    </source>
</reference>
<dbReference type="InterPro" id="IPR010541">
    <property type="entry name" value="Prp3_C"/>
</dbReference>
<feature type="compositionally biased region" description="Basic and acidic residues" evidence="1">
    <location>
        <begin position="76"/>
        <end position="87"/>
    </location>
</feature>
<dbReference type="Proteomes" id="UP000033140">
    <property type="component" value="Unassembled WGS sequence"/>
</dbReference>
<comment type="caution">
    <text evidence="3">The sequence shown here is derived from an EMBL/GenBank/DDBJ whole genome shotgun (WGS) entry which is preliminary data.</text>
</comment>